<gene>
    <name evidence="2" type="ORF">N7515_002213</name>
</gene>
<feature type="compositionally biased region" description="Basic and acidic residues" evidence="1">
    <location>
        <begin position="10"/>
        <end position="21"/>
    </location>
</feature>
<evidence type="ECO:0000256" key="1">
    <source>
        <dbReference type="SAM" id="MobiDB-lite"/>
    </source>
</evidence>
<dbReference type="EMBL" id="JAPQKL010000002">
    <property type="protein sequence ID" value="KAJ5143426.1"/>
    <property type="molecule type" value="Genomic_DNA"/>
</dbReference>
<dbReference type="Proteomes" id="UP001149079">
    <property type="component" value="Unassembled WGS sequence"/>
</dbReference>
<feature type="region of interest" description="Disordered" evidence="1">
    <location>
        <begin position="1"/>
        <end position="24"/>
    </location>
</feature>
<accession>A0A9W9HB50</accession>
<dbReference type="OrthoDB" id="4227183at2759"/>
<evidence type="ECO:0000313" key="2">
    <source>
        <dbReference type="EMBL" id="KAJ5143426.1"/>
    </source>
</evidence>
<evidence type="ECO:0000313" key="3">
    <source>
        <dbReference type="Proteomes" id="UP001149079"/>
    </source>
</evidence>
<comment type="caution">
    <text evidence="2">The sequence shown here is derived from an EMBL/GenBank/DDBJ whole genome shotgun (WGS) entry which is preliminary data.</text>
</comment>
<reference evidence="2" key="1">
    <citation type="submission" date="2022-11" db="EMBL/GenBank/DDBJ databases">
        <authorList>
            <person name="Petersen C."/>
        </authorList>
    </citation>
    <scope>NUCLEOTIDE SEQUENCE</scope>
    <source>
        <strain evidence="2">IBT 22155</strain>
    </source>
</reference>
<dbReference type="AlphaFoldDB" id="A0A9W9HB50"/>
<organism evidence="2 3">
    <name type="scientific">Penicillium bovifimosum</name>
    <dbReference type="NCBI Taxonomy" id="126998"/>
    <lineage>
        <taxon>Eukaryota</taxon>
        <taxon>Fungi</taxon>
        <taxon>Dikarya</taxon>
        <taxon>Ascomycota</taxon>
        <taxon>Pezizomycotina</taxon>
        <taxon>Eurotiomycetes</taxon>
        <taxon>Eurotiomycetidae</taxon>
        <taxon>Eurotiales</taxon>
        <taxon>Aspergillaceae</taxon>
        <taxon>Penicillium</taxon>
    </lineage>
</organism>
<keyword evidence="3" id="KW-1185">Reference proteome</keyword>
<name>A0A9W9HB50_9EURO</name>
<reference evidence="2" key="2">
    <citation type="journal article" date="2023" name="IMA Fungus">
        <title>Comparative genomic study of the Penicillium genus elucidates a diverse pangenome and 15 lateral gene transfer events.</title>
        <authorList>
            <person name="Petersen C."/>
            <person name="Sorensen T."/>
            <person name="Nielsen M.R."/>
            <person name="Sondergaard T.E."/>
            <person name="Sorensen J.L."/>
            <person name="Fitzpatrick D.A."/>
            <person name="Frisvad J.C."/>
            <person name="Nielsen K.L."/>
        </authorList>
    </citation>
    <scope>NUCLEOTIDE SEQUENCE</scope>
    <source>
        <strain evidence="2">IBT 22155</strain>
    </source>
</reference>
<proteinExistence type="predicted"/>
<sequence length="356" mass="40998">MWGLDNSGPDEARETLPDSHVRNGPITIGRIDHEAMCDDVNSLHQKIKIAEKNAQSFQRGLLLAEEQSRRRAELHDEAVKEAEAARKENRILVASLAGLQSGIETSTDEDIKREMCLLYHDLERWVFSHCGRRPTSEETIETHDQGLEFTQSAISGLIFRNFWNRFAVGCDYGLSNYLRKADMTIKHHLPRHISRHWRYAMSTAILSLEEESLQRLCEYNLEQVDKCVAPSTLTDTPNRKRQLLDIFKRCIEFKHKLECQEDTYVFWCSKYQTPFRDESMRSIEEDETLGGLVEYSVWPCLYKVLQGNEWAVVEKEVVKRIAPPASLAETTDEEASPQESECLVELDFGQELGDTV</sequence>
<protein>
    <submittedName>
        <fullName evidence="2">Uncharacterized protein</fullName>
    </submittedName>
</protein>
<dbReference type="GeneID" id="81402127"/>
<dbReference type="RefSeq" id="XP_056525070.1">
    <property type="nucleotide sequence ID" value="XM_056662957.1"/>
</dbReference>